<keyword evidence="1" id="KW-0812">Transmembrane</keyword>
<evidence type="ECO:0000313" key="4">
    <source>
        <dbReference type="Proteomes" id="UP000221168"/>
    </source>
</evidence>
<dbReference type="Gene3D" id="3.10.129.10">
    <property type="entry name" value="Hotdog Thioesterase"/>
    <property type="match status" value="1"/>
</dbReference>
<evidence type="ECO:0000256" key="1">
    <source>
        <dbReference type="SAM" id="Phobius"/>
    </source>
</evidence>
<dbReference type="InterPro" id="IPR039375">
    <property type="entry name" value="NodN-like"/>
</dbReference>
<dbReference type="OrthoDB" id="9801735at2"/>
<dbReference type="CDD" id="cd03450">
    <property type="entry name" value="NodN"/>
    <property type="match status" value="1"/>
</dbReference>
<keyword evidence="1" id="KW-1133">Transmembrane helix</keyword>
<feature type="domain" description="MaoC-like" evidence="2">
    <location>
        <begin position="21"/>
        <end position="140"/>
    </location>
</feature>
<accession>A0A2G1QLW2</accession>
<comment type="caution">
    <text evidence="3">The sequence shown here is derived from an EMBL/GenBank/DDBJ whole genome shotgun (WGS) entry which is preliminary data.</text>
</comment>
<dbReference type="InterPro" id="IPR029069">
    <property type="entry name" value="HotDog_dom_sf"/>
</dbReference>
<dbReference type="EMBL" id="PDVP01000008">
    <property type="protein sequence ID" value="PHP66513.1"/>
    <property type="molecule type" value="Genomic_DNA"/>
</dbReference>
<dbReference type="AlphaFoldDB" id="A0A2G1QLW2"/>
<gene>
    <name evidence="3" type="ORF">CSC94_14295</name>
</gene>
<keyword evidence="4" id="KW-1185">Reference proteome</keyword>
<dbReference type="PANTHER" id="PTHR42993">
    <property type="entry name" value="MAOC-LIKE DEHYDRATASE DOMAIN-CONTAINING PROTEIN"/>
    <property type="match status" value="1"/>
</dbReference>
<reference evidence="3 4" key="1">
    <citation type="submission" date="2017-10" db="EMBL/GenBank/DDBJ databases">
        <title>Sedimentibacterium mangrovi gen. nov., sp. nov., a novel member of family Phyllobacteriacea isolated from mangrove sediment.</title>
        <authorList>
            <person name="Liao H."/>
            <person name="Tian Y."/>
        </authorList>
    </citation>
    <scope>NUCLEOTIDE SEQUENCE [LARGE SCALE GENOMIC DNA]</scope>
    <source>
        <strain evidence="3 4">X9-2-2</strain>
    </source>
</reference>
<dbReference type="PANTHER" id="PTHR42993:SF1">
    <property type="entry name" value="MAOC-LIKE DEHYDRATASE DOMAIN-CONTAINING PROTEIN"/>
    <property type="match status" value="1"/>
</dbReference>
<name>A0A2G1QLW2_9HYPH</name>
<proteinExistence type="predicted"/>
<dbReference type="Pfam" id="PF01575">
    <property type="entry name" value="MaoC_dehydratas"/>
    <property type="match status" value="1"/>
</dbReference>
<keyword evidence="1" id="KW-0472">Membrane</keyword>
<dbReference type="InterPro" id="IPR002539">
    <property type="entry name" value="MaoC-like_dom"/>
</dbReference>
<dbReference type="Proteomes" id="UP000221168">
    <property type="component" value="Unassembled WGS sequence"/>
</dbReference>
<evidence type="ECO:0000259" key="2">
    <source>
        <dbReference type="Pfam" id="PF01575"/>
    </source>
</evidence>
<protein>
    <submittedName>
        <fullName evidence="3">Nodulation protein NodN</fullName>
    </submittedName>
</protein>
<evidence type="ECO:0000313" key="3">
    <source>
        <dbReference type="EMBL" id="PHP66513.1"/>
    </source>
</evidence>
<organism evidence="3 4">
    <name type="scientific">Zhengella mangrovi</name>
    <dbReference type="NCBI Taxonomy" id="1982044"/>
    <lineage>
        <taxon>Bacteria</taxon>
        <taxon>Pseudomonadati</taxon>
        <taxon>Pseudomonadota</taxon>
        <taxon>Alphaproteobacteria</taxon>
        <taxon>Hyphomicrobiales</taxon>
        <taxon>Notoacmeibacteraceae</taxon>
        <taxon>Zhengella</taxon>
    </lineage>
</organism>
<dbReference type="SUPFAM" id="SSF54637">
    <property type="entry name" value="Thioesterase/thiol ester dehydrase-isomerase"/>
    <property type="match status" value="1"/>
</dbReference>
<sequence length="166" mass="18131">MNDPTDQSGKPLATLDDLRGAVGQELGVSPWHEISQQMIDAFADVTKDHNFIHVDPERAAATPFGGTIAHGFLTLSMLSVFAYQSLARLQGRKMGVNFGFEKVRFVSPVPSGKRIRGRFTLDHLKIRPSGYVEMTYGVTVEIEGVAKPALTAEWKTIAIMEEGAVA</sequence>
<feature type="transmembrane region" description="Helical" evidence="1">
    <location>
        <begin position="64"/>
        <end position="83"/>
    </location>
</feature>